<gene>
    <name evidence="2" type="ORF">DX908_00235</name>
</gene>
<feature type="signal peptide" evidence="1">
    <location>
        <begin position="1"/>
        <end position="31"/>
    </location>
</feature>
<keyword evidence="3" id="KW-1185">Reference proteome</keyword>
<dbReference type="InParanoid" id="A0A371REH0"/>
<dbReference type="AlphaFoldDB" id="A0A371REH0"/>
<dbReference type="InterPro" id="IPR012334">
    <property type="entry name" value="Pectin_lyas_fold"/>
</dbReference>
<dbReference type="Gene3D" id="2.160.20.10">
    <property type="entry name" value="Single-stranded right-handed beta-helix, Pectin lyase-like"/>
    <property type="match status" value="2"/>
</dbReference>
<dbReference type="InterPro" id="IPR039513">
    <property type="entry name" value="PL-6"/>
</dbReference>
<name>A0A371REH0_9PROT</name>
<protein>
    <recommendedName>
        <fullName evidence="4">Poly(Beta-D-mannuronate) lyase</fullName>
    </recommendedName>
</protein>
<dbReference type="CDD" id="cd14251">
    <property type="entry name" value="PL-6"/>
    <property type="match status" value="1"/>
</dbReference>
<keyword evidence="1" id="KW-0732">Signal</keyword>
<evidence type="ECO:0008006" key="4">
    <source>
        <dbReference type="Google" id="ProtNLM"/>
    </source>
</evidence>
<organism evidence="2 3">
    <name type="scientific">Parvularcula marina</name>
    <dbReference type="NCBI Taxonomy" id="2292771"/>
    <lineage>
        <taxon>Bacteria</taxon>
        <taxon>Pseudomonadati</taxon>
        <taxon>Pseudomonadota</taxon>
        <taxon>Alphaproteobacteria</taxon>
        <taxon>Parvularculales</taxon>
        <taxon>Parvularculaceae</taxon>
        <taxon>Parvularcula</taxon>
    </lineage>
</organism>
<dbReference type="Proteomes" id="UP000264589">
    <property type="component" value="Unassembled WGS sequence"/>
</dbReference>
<accession>A0A371REH0</accession>
<evidence type="ECO:0000313" key="2">
    <source>
        <dbReference type="EMBL" id="RFB03846.1"/>
    </source>
</evidence>
<dbReference type="RefSeq" id="WP_116390474.1">
    <property type="nucleotide sequence ID" value="NZ_QUQO01000001.1"/>
</dbReference>
<dbReference type="SUPFAM" id="SSF51126">
    <property type="entry name" value="Pectin lyase-like"/>
    <property type="match status" value="2"/>
</dbReference>
<dbReference type="EMBL" id="QUQO01000001">
    <property type="protein sequence ID" value="RFB03846.1"/>
    <property type="molecule type" value="Genomic_DNA"/>
</dbReference>
<proteinExistence type="predicted"/>
<evidence type="ECO:0000313" key="3">
    <source>
        <dbReference type="Proteomes" id="UP000264589"/>
    </source>
</evidence>
<dbReference type="OrthoDB" id="6475864at2"/>
<sequence length="742" mass="79895">MTTTPRHYRHHCLKLAAVLMCTATAFGGAMAKDFLVSDQKAYGKALKRVKAGDRILLADGEWKDFEITFEATGTEDKPVSLMAETPGEVYLTGQSNLRIGGDHLVISGLTFTDGYSPSDEVISFRTDDDTLASHVRFTENVIEDFSKPDRTEQDSWVVLYGQNNRIDHNAFLGKTNKGPTMIVRLITPDSQNNSHLIEQNFFGERPPLGGNGGETLRIGVSQTSRTNSGTIVRQNYFERCDGEVEIISIKSEGNLVAENVFYESRGSVVFRHGGRNEVSRNVFFGNGVPDTGGIRIINDNQTVRDNYLEGLRGRKFLGALVVMNGVPNSPENRYHQVENALIENNSFIDFVQMGFGVGSDEERSAAPVSSRMSGNLLLSDEDTPVGIFDDVSGISFDGNVTNSAGFAAINADTTPDLTLERAENGLLYPAGASVDGSFGAPRDLSPIARSETGPRHYQKAPQQRPAGNVIDVEANAAAFRKAVMDAEPGDTLKLDVGEFELAEPLVISIDITIEGTAGMQGTSILSTKTGMFTLDAGANLILKDLSLTQQSGNAPLFHARGEIYRGDYRLELNDVSLTADASAAGAVLSADPATFAREVILDDVAVIGWTGSIISLSGYGLDGWYLSDEIIITNSHFSDVSGALIEFGREGRDESTFGPRFTLTDSQLENVGAGDVAIDLEGIDGLRLYDNQLTDTGTVNIRRRVLGLPFEMSGNAAASSTSLTLFGVNGKAIDASLSEGIQ</sequence>
<feature type="chain" id="PRO_5016646849" description="Poly(Beta-D-mannuronate) lyase" evidence="1">
    <location>
        <begin position="32"/>
        <end position="742"/>
    </location>
</feature>
<reference evidence="2 3" key="1">
    <citation type="submission" date="2018-08" db="EMBL/GenBank/DDBJ databases">
        <title>Parvularcula sp. SM1705, isolated from surface water of the South Sea China.</title>
        <authorList>
            <person name="Sun L."/>
        </authorList>
    </citation>
    <scope>NUCLEOTIDE SEQUENCE [LARGE SCALE GENOMIC DNA]</scope>
    <source>
        <strain evidence="2 3">SM1705</strain>
    </source>
</reference>
<dbReference type="InterPro" id="IPR011050">
    <property type="entry name" value="Pectin_lyase_fold/virulence"/>
</dbReference>
<evidence type="ECO:0000256" key="1">
    <source>
        <dbReference type="SAM" id="SignalP"/>
    </source>
</evidence>
<dbReference type="Pfam" id="PF14592">
    <property type="entry name" value="Chondroitinas_B"/>
    <property type="match status" value="1"/>
</dbReference>
<comment type="caution">
    <text evidence="2">The sequence shown here is derived from an EMBL/GenBank/DDBJ whole genome shotgun (WGS) entry which is preliminary data.</text>
</comment>